<evidence type="ECO:0000256" key="2">
    <source>
        <dbReference type="ARBA" id="ARBA00023002"/>
    </source>
</evidence>
<protein>
    <submittedName>
        <fullName evidence="4">Short-chain dehydrogenase</fullName>
    </submittedName>
</protein>
<dbReference type="PRINTS" id="PR00081">
    <property type="entry name" value="GDHRDH"/>
</dbReference>
<dbReference type="SMART" id="SM00822">
    <property type="entry name" value="PKS_KR"/>
    <property type="match status" value="1"/>
</dbReference>
<evidence type="ECO:0000256" key="1">
    <source>
        <dbReference type="ARBA" id="ARBA00006484"/>
    </source>
</evidence>
<dbReference type="Proteomes" id="UP000250003">
    <property type="component" value="Chromosome"/>
</dbReference>
<evidence type="ECO:0000313" key="5">
    <source>
        <dbReference type="Proteomes" id="UP000250003"/>
    </source>
</evidence>
<dbReference type="InterPro" id="IPR002347">
    <property type="entry name" value="SDR_fam"/>
</dbReference>
<dbReference type="NCBIfam" id="NF005559">
    <property type="entry name" value="PRK07231.1"/>
    <property type="match status" value="1"/>
</dbReference>
<dbReference type="Gene3D" id="3.40.50.720">
    <property type="entry name" value="NAD(P)-binding Rossmann-like Domain"/>
    <property type="match status" value="1"/>
</dbReference>
<dbReference type="InterPro" id="IPR020904">
    <property type="entry name" value="Sc_DH/Rdtase_CS"/>
</dbReference>
<keyword evidence="5" id="KW-1185">Reference proteome</keyword>
<dbReference type="PANTHER" id="PTHR42760:SF133">
    <property type="entry name" value="3-OXOACYL-[ACYL-CARRIER-PROTEIN] REDUCTASE"/>
    <property type="match status" value="1"/>
</dbReference>
<dbReference type="InterPro" id="IPR036291">
    <property type="entry name" value="NAD(P)-bd_dom_sf"/>
</dbReference>
<dbReference type="PANTHER" id="PTHR42760">
    <property type="entry name" value="SHORT-CHAIN DEHYDROGENASES/REDUCTASES FAMILY MEMBER"/>
    <property type="match status" value="1"/>
</dbReference>
<dbReference type="OrthoDB" id="9803333at2"/>
<dbReference type="InterPro" id="IPR057326">
    <property type="entry name" value="KR_dom"/>
</dbReference>
<name>A0A2Z4UCC2_9FIRM</name>
<dbReference type="AlphaFoldDB" id="A0A2Z4UCC2"/>
<reference evidence="5" key="1">
    <citation type="submission" date="2018-06" db="EMBL/GenBank/DDBJ databases">
        <title>Description of Blautia argi sp. nov., a new anaerobic isolated from dog feces.</title>
        <authorList>
            <person name="Chang Y.-H."/>
            <person name="Paek J."/>
            <person name="Shin Y."/>
        </authorList>
    </citation>
    <scope>NUCLEOTIDE SEQUENCE [LARGE SCALE GENOMIC DNA]</scope>
    <source>
        <strain evidence="5">KCTC 15426</strain>
    </source>
</reference>
<gene>
    <name evidence="4" type="ORF">DQQ01_11855</name>
</gene>
<dbReference type="GO" id="GO:0048038">
    <property type="term" value="F:quinone binding"/>
    <property type="evidence" value="ECO:0007669"/>
    <property type="project" value="TreeGrafter"/>
</dbReference>
<dbReference type="GO" id="GO:0006633">
    <property type="term" value="P:fatty acid biosynthetic process"/>
    <property type="evidence" value="ECO:0007669"/>
    <property type="project" value="TreeGrafter"/>
</dbReference>
<evidence type="ECO:0000313" key="4">
    <source>
        <dbReference type="EMBL" id="AWY98723.1"/>
    </source>
</evidence>
<accession>A0A2Z4UCC2</accession>
<dbReference type="FunFam" id="3.40.50.720:FF:000084">
    <property type="entry name" value="Short-chain dehydrogenase reductase"/>
    <property type="match status" value="1"/>
</dbReference>
<dbReference type="PROSITE" id="PS00061">
    <property type="entry name" value="ADH_SHORT"/>
    <property type="match status" value="1"/>
</dbReference>
<feature type="domain" description="Ketoreductase" evidence="3">
    <location>
        <begin position="6"/>
        <end position="191"/>
    </location>
</feature>
<dbReference type="EMBL" id="CP030280">
    <property type="protein sequence ID" value="AWY98723.1"/>
    <property type="molecule type" value="Genomic_DNA"/>
</dbReference>
<comment type="similarity">
    <text evidence="1">Belongs to the short-chain dehydrogenases/reductases (SDR) family.</text>
</comment>
<keyword evidence="2" id="KW-0560">Oxidoreductase</keyword>
<evidence type="ECO:0000259" key="3">
    <source>
        <dbReference type="SMART" id="SM00822"/>
    </source>
</evidence>
<dbReference type="GO" id="GO:0008206">
    <property type="term" value="P:bile acid metabolic process"/>
    <property type="evidence" value="ECO:0007669"/>
    <property type="project" value="UniProtKB-ARBA"/>
</dbReference>
<dbReference type="PRINTS" id="PR00080">
    <property type="entry name" value="SDRFAMILY"/>
</dbReference>
<dbReference type="Pfam" id="PF13561">
    <property type="entry name" value="adh_short_C2"/>
    <property type="match status" value="1"/>
</dbReference>
<organism evidence="4 5">
    <name type="scientific">Blautia argi</name>
    <dbReference type="NCBI Taxonomy" id="1912897"/>
    <lineage>
        <taxon>Bacteria</taxon>
        <taxon>Bacillati</taxon>
        <taxon>Bacillota</taxon>
        <taxon>Clostridia</taxon>
        <taxon>Lachnospirales</taxon>
        <taxon>Lachnospiraceae</taxon>
        <taxon>Blautia</taxon>
    </lineage>
</organism>
<dbReference type="KEGG" id="blau:DQQ01_11855"/>
<dbReference type="GO" id="GO:0016616">
    <property type="term" value="F:oxidoreductase activity, acting on the CH-OH group of donors, NAD or NADP as acceptor"/>
    <property type="evidence" value="ECO:0007669"/>
    <property type="project" value="UniProtKB-ARBA"/>
</dbReference>
<dbReference type="NCBIfam" id="NF009466">
    <property type="entry name" value="PRK12826.1-2"/>
    <property type="match status" value="1"/>
</dbReference>
<dbReference type="SUPFAM" id="SSF51735">
    <property type="entry name" value="NAD(P)-binding Rossmann-fold domains"/>
    <property type="match status" value="1"/>
</dbReference>
<sequence length="248" mass="26511">MRLKDKVAIITGGSRGIGYATADAFLREGAVVILTASSSQTAQKAVLQLKEKYPDSTVAGISPDLSNLKEVREEFKRVTSQYGCVDILVNNAGVSESTLFTDYTEEMFDQVMDLNVKGVFNATKAASECMVARKKGVILTTSSMVSIYGQPSGIAYPTSKFAVNGLTVSLARELGPKGIRVNAVAPGITETDMMKSVPKEVIDPMIAQIPLRRLGQPEDIANAFVFLASDEASYITGVVLSVDGMARV</sequence>
<proteinExistence type="inferred from homology"/>
<dbReference type="RefSeq" id="WP_111920209.1">
    <property type="nucleotide sequence ID" value="NZ_CAUWHR010000008.1"/>
</dbReference>